<organism evidence="2 3">
    <name type="scientific">Fusarium culmorum</name>
    <dbReference type="NCBI Taxonomy" id="5516"/>
    <lineage>
        <taxon>Eukaryota</taxon>
        <taxon>Fungi</taxon>
        <taxon>Dikarya</taxon>
        <taxon>Ascomycota</taxon>
        <taxon>Pezizomycotina</taxon>
        <taxon>Sordariomycetes</taxon>
        <taxon>Hypocreomycetidae</taxon>
        <taxon>Hypocreales</taxon>
        <taxon>Nectriaceae</taxon>
        <taxon>Fusarium</taxon>
    </lineage>
</organism>
<dbReference type="Proteomes" id="UP000663297">
    <property type="component" value="Chromosome 1"/>
</dbReference>
<proteinExistence type="predicted"/>
<evidence type="ECO:0000313" key="3">
    <source>
        <dbReference type="Proteomes" id="UP000663297"/>
    </source>
</evidence>
<feature type="transmembrane region" description="Helical" evidence="1">
    <location>
        <begin position="311"/>
        <end position="332"/>
    </location>
</feature>
<name>A0A7S8CXB3_FUSCU</name>
<dbReference type="EMBL" id="CP064747">
    <property type="protein sequence ID" value="QPC57964.1"/>
    <property type="molecule type" value="Genomic_DNA"/>
</dbReference>
<evidence type="ECO:0000256" key="1">
    <source>
        <dbReference type="SAM" id="Phobius"/>
    </source>
</evidence>
<gene>
    <name evidence="2" type="ORF">HYE67_000195</name>
</gene>
<protein>
    <submittedName>
        <fullName evidence="2">Uncharacterized protein</fullName>
    </submittedName>
</protein>
<sequence length="437" mass="48408">MNITPDYSRHFQTISTLNMPDDGAIAALGALLGYVGAEAATTAPFEHLLWPQRHLDNLSWQSAAIAALLMPMGGPLHKAALETFDTLHRHGLFRGAYRGHMLGTAFFKDMGWTYTMHGMGVKGSPKAVRNCIWTRAMGMLSAPQLSDSNILVPPGEKQQKEASRQTAVRALISCYHLSFSQATEADKSSGLPFVSEHVGMVGPNVYLSILASESSAIILAIILLAIWRTPWAALWLAPLTLRLISILFAIHREPLESPQITPKYHTCDFEIHCPESNGDFIVLTGPPPLIQQFMRHYAHPRRSRTKEIIQLATIFGLGCVFPVGLVASALFMPLHLQYVWFGYQIFLVAGLHIARYCQFSRQLSIDAAIAEAFEQGERYNPCGESSLLFGHKKLGSGTLKVDLKVKSYNKYAEGKEAVQELLMNAEKDVEKAIGKRY</sequence>
<evidence type="ECO:0000313" key="2">
    <source>
        <dbReference type="EMBL" id="QPC57964.1"/>
    </source>
</evidence>
<accession>A0A7S8CXB3</accession>
<feature type="transmembrane region" description="Helical" evidence="1">
    <location>
        <begin position="338"/>
        <end position="357"/>
    </location>
</feature>
<keyword evidence="1" id="KW-0472">Membrane</keyword>
<feature type="transmembrane region" description="Helical" evidence="1">
    <location>
        <begin position="205"/>
        <end position="226"/>
    </location>
</feature>
<dbReference type="AlphaFoldDB" id="A0A7S8CXB3"/>
<keyword evidence="1" id="KW-1133">Transmembrane helix</keyword>
<feature type="transmembrane region" description="Helical" evidence="1">
    <location>
        <begin position="232"/>
        <end position="250"/>
    </location>
</feature>
<keyword evidence="1" id="KW-0812">Transmembrane</keyword>
<reference evidence="2" key="1">
    <citation type="submission" date="2020-11" db="EMBL/GenBank/DDBJ databases">
        <title>The chromosome-scale genome resource for two endophytic Fusarium species: F. culmorum and F. pseudograminearum.</title>
        <authorList>
            <person name="Yuan Z."/>
        </authorList>
    </citation>
    <scope>NUCLEOTIDE SEQUENCE</scope>
    <source>
        <strain evidence="2">Class2-1B</strain>
    </source>
</reference>